<evidence type="ECO:0000313" key="2">
    <source>
        <dbReference type="Proteomes" id="UP000002725"/>
    </source>
</evidence>
<dbReference type="AlphaFoldDB" id="B4S3B6"/>
<dbReference type="Proteomes" id="UP000002725">
    <property type="component" value="Chromosome"/>
</dbReference>
<sequence>MNIIKPSHPEIRQRTVVRLTALCCLAVTLLIPLTLDAVSLNSQGTAYWKASWNPPSEIDYTFSASERKYAFKGNGTVVRGNETDALPNLYFTYRLEGLYDINTGTAKESMTVSGSDPVFSPSLKYSGTFNCPSDPWLHTNVSCSATAISGNIDPKKWFVPPMRNRTLTAAQIKMLNDAALKEAKKLDIIEPRESASYKASSPVLFMIRQHIPADISLVPTQEIRLQIEEVNGKEQTIIKTLSATGSGAYWGTSIDMKPGTWRARGYSVKPEFQNPNEVSWKTFNVTGQPALGEPLQKPVSIISPVNGNTYLSGQPLTVKLTIGQQLVKPGSIAELSVMKHQPTATGAWPLPPVEVYEKKWAISSLSQQQTIPANALSQTGTYTLDVIIYPDGKTGQSYISHKASASFTIAKFSKIQPLIKKPVIKLIPH</sequence>
<evidence type="ECO:0000313" key="1">
    <source>
        <dbReference type="EMBL" id="ACF45210.1"/>
    </source>
</evidence>
<gene>
    <name evidence="1" type="ordered locus">Paes_0151</name>
</gene>
<accession>B4S3B6</accession>
<protein>
    <submittedName>
        <fullName evidence="1">Uncharacterized protein</fullName>
    </submittedName>
</protein>
<proteinExistence type="predicted"/>
<dbReference type="RefSeq" id="WP_012504747.1">
    <property type="nucleotide sequence ID" value="NC_011059.1"/>
</dbReference>
<organism evidence="1 2">
    <name type="scientific">Prosthecochloris aestuarii (strain DSM 271 / SK 413)</name>
    <dbReference type="NCBI Taxonomy" id="290512"/>
    <lineage>
        <taxon>Bacteria</taxon>
        <taxon>Pseudomonadati</taxon>
        <taxon>Chlorobiota</taxon>
        <taxon>Chlorobiia</taxon>
        <taxon>Chlorobiales</taxon>
        <taxon>Chlorobiaceae</taxon>
        <taxon>Prosthecochloris</taxon>
    </lineage>
</organism>
<keyword evidence="2" id="KW-1185">Reference proteome</keyword>
<reference evidence="1" key="1">
    <citation type="submission" date="2008-06" db="EMBL/GenBank/DDBJ databases">
        <title>Complete sequence of chromosome of Prosthecochloris aestuarii DSM 271.</title>
        <authorList>
            <consortium name="US DOE Joint Genome Institute"/>
            <person name="Lucas S."/>
            <person name="Copeland A."/>
            <person name="Lapidus A."/>
            <person name="Glavina del Rio T."/>
            <person name="Dalin E."/>
            <person name="Tice H."/>
            <person name="Bruce D."/>
            <person name="Goodwin L."/>
            <person name="Pitluck S."/>
            <person name="Schmutz J."/>
            <person name="Larimer F."/>
            <person name="Land M."/>
            <person name="Hauser L."/>
            <person name="Kyrpides N."/>
            <person name="Anderson I."/>
            <person name="Liu Z."/>
            <person name="Li T."/>
            <person name="Zhao F."/>
            <person name="Overmann J."/>
            <person name="Bryant D.A."/>
            <person name="Richardson P."/>
        </authorList>
    </citation>
    <scope>NUCLEOTIDE SEQUENCE [LARGE SCALE GENOMIC DNA]</scope>
    <source>
        <strain evidence="1">DSM 271</strain>
    </source>
</reference>
<dbReference type="EMBL" id="CP001108">
    <property type="protein sequence ID" value="ACF45210.1"/>
    <property type="molecule type" value="Genomic_DNA"/>
</dbReference>
<dbReference type="HOGENOM" id="CLU_639131_0_0_10"/>
<dbReference type="STRING" id="290512.Paes_0151"/>
<name>B4S3B6_PROA2</name>
<dbReference type="KEGG" id="paa:Paes_0151"/>